<keyword evidence="2" id="KW-1133">Transmembrane helix</keyword>
<feature type="compositionally biased region" description="Low complexity" evidence="1">
    <location>
        <begin position="477"/>
        <end position="493"/>
    </location>
</feature>
<evidence type="ECO:0000313" key="4">
    <source>
        <dbReference type="Proteomes" id="UP000252519"/>
    </source>
</evidence>
<gene>
    <name evidence="3" type="ORF">ANCCAN_05461</name>
</gene>
<evidence type="ECO:0000256" key="2">
    <source>
        <dbReference type="SAM" id="Phobius"/>
    </source>
</evidence>
<reference evidence="3 4" key="1">
    <citation type="submission" date="2014-10" db="EMBL/GenBank/DDBJ databases">
        <title>Draft genome of the hookworm Ancylostoma caninum.</title>
        <authorList>
            <person name="Mitreva M."/>
        </authorList>
    </citation>
    <scope>NUCLEOTIDE SEQUENCE [LARGE SCALE GENOMIC DNA]</scope>
    <source>
        <strain evidence="3 4">Baltimore</strain>
    </source>
</reference>
<feature type="transmembrane region" description="Helical" evidence="2">
    <location>
        <begin position="64"/>
        <end position="85"/>
    </location>
</feature>
<accession>A0A368GVR0</accession>
<keyword evidence="4" id="KW-1185">Reference proteome</keyword>
<protein>
    <submittedName>
        <fullName evidence="3">Uncharacterized protein</fullName>
    </submittedName>
</protein>
<evidence type="ECO:0000256" key="1">
    <source>
        <dbReference type="SAM" id="MobiDB-lite"/>
    </source>
</evidence>
<comment type="caution">
    <text evidence="3">The sequence shown here is derived from an EMBL/GenBank/DDBJ whole genome shotgun (WGS) entry which is preliminary data.</text>
</comment>
<feature type="compositionally biased region" description="Basic and acidic residues" evidence="1">
    <location>
        <begin position="371"/>
        <end position="404"/>
    </location>
</feature>
<keyword evidence="2" id="KW-0472">Membrane</keyword>
<keyword evidence="2" id="KW-0812">Transmembrane</keyword>
<evidence type="ECO:0000313" key="3">
    <source>
        <dbReference type="EMBL" id="RCN48466.1"/>
    </source>
</evidence>
<feature type="region of interest" description="Disordered" evidence="1">
    <location>
        <begin position="455"/>
        <end position="519"/>
    </location>
</feature>
<proteinExistence type="predicted"/>
<organism evidence="3 4">
    <name type="scientific">Ancylostoma caninum</name>
    <name type="common">Dog hookworm</name>
    <dbReference type="NCBI Taxonomy" id="29170"/>
    <lineage>
        <taxon>Eukaryota</taxon>
        <taxon>Metazoa</taxon>
        <taxon>Ecdysozoa</taxon>
        <taxon>Nematoda</taxon>
        <taxon>Chromadorea</taxon>
        <taxon>Rhabditida</taxon>
        <taxon>Rhabditina</taxon>
        <taxon>Rhabditomorpha</taxon>
        <taxon>Strongyloidea</taxon>
        <taxon>Ancylostomatidae</taxon>
        <taxon>Ancylostomatinae</taxon>
        <taxon>Ancylostoma</taxon>
    </lineage>
</organism>
<dbReference type="AlphaFoldDB" id="A0A368GVR0"/>
<name>A0A368GVR0_ANCCA</name>
<dbReference type="Proteomes" id="UP000252519">
    <property type="component" value="Unassembled WGS sequence"/>
</dbReference>
<dbReference type="OrthoDB" id="5875632at2759"/>
<sequence length="519" mass="58950">MPKLDEVMQQQAGVRVKIGDNEQLEMTRSDVKRLVAAAGGLVHADIQRFAYDKRHVTSRSTLDYITYCAVAPIIVISCLVLFFFVRIKPRLGFDMLPPPPLRLSKKSQTILGKMCRNGHISRKSEKAFEKRIQSILSQPLILMVGNDGDISKVVSSMPNENGVSDEYENSDSSMKVTLTRSKFVGDQTVNYIYKATTQRKGEKPVKKKVHVLLYVWESLRLPIEFQDILQLFRFFANKKIVCVSNRRKEVFSMLHLIYTYVYVLCQSIGVVEAFQLHTETCNGAPLDSNEMLMVMAFILEWAHQSFSVPQDLLQKHADWCHTYARMSAFSKEHPNIVSIRPDHLVTSRRATLQQEIEAAGPRPGAVFSERPEEAAVDKVRRRTKAELKRRGQTFLRKDEQKKAQEEEETETNGPPPETSGVLFQKRYRAGPDDPFRIAEEKRIAEALKRRTKLEVNEKSAVPKTAQLPKSACDRTRAAGTKTAAAGKVSKSGSMMPKSWISSKRKKSNESKKTKSQSRR</sequence>
<dbReference type="EMBL" id="JOJR01000046">
    <property type="protein sequence ID" value="RCN48466.1"/>
    <property type="molecule type" value="Genomic_DNA"/>
</dbReference>
<feature type="region of interest" description="Disordered" evidence="1">
    <location>
        <begin position="371"/>
        <end position="422"/>
    </location>
</feature>